<organism evidence="4 5">
    <name type="scientific">Cordyceps javanica</name>
    <dbReference type="NCBI Taxonomy" id="43265"/>
    <lineage>
        <taxon>Eukaryota</taxon>
        <taxon>Fungi</taxon>
        <taxon>Dikarya</taxon>
        <taxon>Ascomycota</taxon>
        <taxon>Pezizomycotina</taxon>
        <taxon>Sordariomycetes</taxon>
        <taxon>Hypocreomycetidae</taxon>
        <taxon>Hypocreales</taxon>
        <taxon>Cordycipitaceae</taxon>
        <taxon>Cordyceps</taxon>
    </lineage>
</organism>
<name>A0A545UTZ8_9HYPO</name>
<dbReference type="STRING" id="43265.A0A545UTZ8"/>
<dbReference type="SUPFAM" id="SSF57701">
    <property type="entry name" value="Zn2/Cys6 DNA-binding domain"/>
    <property type="match status" value="1"/>
</dbReference>
<dbReference type="SMART" id="SM00066">
    <property type="entry name" value="GAL4"/>
    <property type="match status" value="1"/>
</dbReference>
<evidence type="ECO:0000259" key="3">
    <source>
        <dbReference type="PROSITE" id="PS50048"/>
    </source>
</evidence>
<dbReference type="Proteomes" id="UP000315783">
    <property type="component" value="Unassembled WGS sequence"/>
</dbReference>
<dbReference type="PROSITE" id="PS50048">
    <property type="entry name" value="ZN2_CY6_FUNGAL_2"/>
    <property type="match status" value="1"/>
</dbReference>
<evidence type="ECO:0000313" key="5">
    <source>
        <dbReference type="Proteomes" id="UP000315783"/>
    </source>
</evidence>
<dbReference type="Pfam" id="PF00172">
    <property type="entry name" value="Zn_clus"/>
    <property type="match status" value="1"/>
</dbReference>
<gene>
    <name evidence="4" type="ORF">IF1G_08250</name>
</gene>
<dbReference type="CDD" id="cd12148">
    <property type="entry name" value="fungal_TF_MHR"/>
    <property type="match status" value="1"/>
</dbReference>
<dbReference type="GO" id="GO:0008270">
    <property type="term" value="F:zinc ion binding"/>
    <property type="evidence" value="ECO:0007669"/>
    <property type="project" value="InterPro"/>
</dbReference>
<keyword evidence="5" id="KW-1185">Reference proteome</keyword>
<dbReference type="InterPro" id="IPR001138">
    <property type="entry name" value="Zn2Cys6_DnaBD"/>
</dbReference>
<accession>A0A545UTZ8</accession>
<comment type="caution">
    <text evidence="4">The sequence shown here is derived from an EMBL/GenBank/DDBJ whole genome shotgun (WGS) entry which is preliminary data.</text>
</comment>
<sequence>MRLKRGVERESCDFCHGRKIKCDRPLRAASGIHTCSACARRDIACRVDDSGDIRLQKRRLNSQKDVSSIDGQHVPSSAWLSPPRVADSSPAVAPESTAIPDTAEEAQTALFDLNAESAFFLDQIFVGNLCSELLYDNYTGLAMDIPIVPTATPRLDVAPGIDHYQDLWRDGALSFDVFMLAVRGYFGFAALALPITFEDAFWSDVQASTASAAFVCAVACRGMPFTEHDEKWLLQKQLAIKFKNLFLQKQQDDPNNTPLDDIEALALMVDFPFDEDDVSGLERLFLSKKSLVLMTLQLGHSTEAGTLSRASERHSLLFWHVYGLDAFACLDSKTASRIPEAETLPHLRNTGSGYLDAVLSLALVARAILQKLCESARHGVRYADVESLYKQLEHWRDSSCPPHLRRWRGDEGEAPSQHLNVQRGVLHLLRINCYMQIENWTDEHGVAVKTMADMMTGPRVEYESLCAVSEGAEMAAWMNSCLVGGYALVDLAPNILRDINAGLGVWTCLHGMQSRAKPTYRVHGHDTGAVAGASLEVAALFRSAVAKAVSHCDTAIVLGRIDAKMAFLRESGNS</sequence>
<evidence type="ECO:0000256" key="1">
    <source>
        <dbReference type="ARBA" id="ARBA00023242"/>
    </source>
</evidence>
<protein>
    <submittedName>
        <fullName evidence="4">Fungal transcriptional regulatory protein</fullName>
    </submittedName>
</protein>
<dbReference type="GO" id="GO:0000981">
    <property type="term" value="F:DNA-binding transcription factor activity, RNA polymerase II-specific"/>
    <property type="evidence" value="ECO:0007669"/>
    <property type="project" value="InterPro"/>
</dbReference>
<feature type="domain" description="Zn(2)-C6 fungal-type" evidence="3">
    <location>
        <begin position="11"/>
        <end position="47"/>
    </location>
</feature>
<dbReference type="OrthoDB" id="4764644at2759"/>
<dbReference type="InterPro" id="IPR050987">
    <property type="entry name" value="AtrR-like"/>
</dbReference>
<dbReference type="PANTHER" id="PTHR46910">
    <property type="entry name" value="TRANSCRIPTION FACTOR PDR1"/>
    <property type="match status" value="1"/>
</dbReference>
<evidence type="ECO:0000256" key="2">
    <source>
        <dbReference type="SAM" id="MobiDB-lite"/>
    </source>
</evidence>
<dbReference type="AlphaFoldDB" id="A0A545UTZ8"/>
<dbReference type="CDD" id="cd00067">
    <property type="entry name" value="GAL4"/>
    <property type="match status" value="1"/>
</dbReference>
<proteinExistence type="predicted"/>
<reference evidence="4 5" key="1">
    <citation type="journal article" date="2019" name="Appl. Microbiol. Biotechnol.">
        <title>Genome sequence of Isaria javanica and comparative genome analysis insights into family S53 peptidase evolution in fungal entomopathogens.</title>
        <authorList>
            <person name="Lin R."/>
            <person name="Zhang X."/>
            <person name="Xin B."/>
            <person name="Zou M."/>
            <person name="Gao Y."/>
            <person name="Qin F."/>
            <person name="Hu Q."/>
            <person name="Xie B."/>
            <person name="Cheng X."/>
        </authorList>
    </citation>
    <scope>NUCLEOTIDE SEQUENCE [LARGE SCALE GENOMIC DNA]</scope>
    <source>
        <strain evidence="4 5">IJ1G</strain>
    </source>
</reference>
<keyword evidence="1" id="KW-0539">Nucleus</keyword>
<dbReference type="PANTHER" id="PTHR46910:SF38">
    <property type="entry name" value="ZN(2)-C6 FUNGAL-TYPE DOMAIN-CONTAINING PROTEIN"/>
    <property type="match status" value="1"/>
</dbReference>
<dbReference type="EMBL" id="SPUK01000013">
    <property type="protein sequence ID" value="TQV92947.1"/>
    <property type="molecule type" value="Genomic_DNA"/>
</dbReference>
<dbReference type="InterPro" id="IPR036864">
    <property type="entry name" value="Zn2-C6_fun-type_DNA-bd_sf"/>
</dbReference>
<dbReference type="Gene3D" id="4.10.240.10">
    <property type="entry name" value="Zn(2)-C6 fungal-type DNA-binding domain"/>
    <property type="match status" value="1"/>
</dbReference>
<feature type="compositionally biased region" description="Polar residues" evidence="2">
    <location>
        <begin position="63"/>
        <end position="79"/>
    </location>
</feature>
<feature type="region of interest" description="Disordered" evidence="2">
    <location>
        <begin position="63"/>
        <end position="95"/>
    </location>
</feature>
<dbReference type="PROSITE" id="PS00463">
    <property type="entry name" value="ZN2_CY6_FUNGAL_1"/>
    <property type="match status" value="1"/>
</dbReference>
<evidence type="ECO:0000313" key="4">
    <source>
        <dbReference type="EMBL" id="TQV92947.1"/>
    </source>
</evidence>